<accession>A0A657IV12</accession>
<evidence type="ECO:0000313" key="3">
    <source>
        <dbReference type="EMBL" id="OAX61541.1"/>
    </source>
</evidence>
<reference evidence="3 4" key="1">
    <citation type="submission" date="2016-04" db="EMBL/GenBank/DDBJ databases">
        <title>Identification of putative biosynthetic pathways for the production of bioactive secondary metabolites by the marine actinomycete Kocuria kristinae RUTW2-3.</title>
        <authorList>
            <person name="Waterworth S.C."/>
            <person name="Walmsley T.A."/>
            <person name="Matongo T."/>
            <person name="Davies-Coleman M.T."/>
            <person name="Dorrington R.A."/>
        </authorList>
    </citation>
    <scope>NUCLEOTIDE SEQUENCE [LARGE SCALE GENOMIC DNA]</scope>
    <source>
        <strain evidence="3 4">RUTW4-5</strain>
    </source>
</reference>
<proteinExistence type="predicted"/>
<name>A0A657IV12_9MICC</name>
<comment type="caution">
    <text evidence="3">The sequence shown here is derived from an EMBL/GenBank/DDBJ whole genome shotgun (WGS) entry which is preliminary data.</text>
</comment>
<dbReference type="AlphaFoldDB" id="A0A657IV12"/>
<feature type="transmembrane region" description="Helical" evidence="2">
    <location>
        <begin position="6"/>
        <end position="28"/>
    </location>
</feature>
<protein>
    <submittedName>
        <fullName evidence="3">Uncharacterized protein</fullName>
    </submittedName>
</protein>
<dbReference type="Proteomes" id="UP000092021">
    <property type="component" value="Unassembled WGS sequence"/>
</dbReference>
<feature type="compositionally biased region" description="Polar residues" evidence="1">
    <location>
        <begin position="63"/>
        <end position="74"/>
    </location>
</feature>
<feature type="region of interest" description="Disordered" evidence="1">
    <location>
        <begin position="63"/>
        <end position="105"/>
    </location>
</feature>
<keyword evidence="2" id="KW-1133">Transmembrane helix</keyword>
<evidence type="ECO:0000256" key="1">
    <source>
        <dbReference type="SAM" id="MobiDB-lite"/>
    </source>
</evidence>
<gene>
    <name evidence="3" type="ORF">A5N15_05200</name>
</gene>
<evidence type="ECO:0000313" key="4">
    <source>
        <dbReference type="Proteomes" id="UP000092021"/>
    </source>
</evidence>
<keyword evidence="2" id="KW-0472">Membrane</keyword>
<keyword evidence="2" id="KW-0812">Transmembrane</keyword>
<organism evidence="3 4">
    <name type="scientific">Rothia kristinae</name>
    <dbReference type="NCBI Taxonomy" id="37923"/>
    <lineage>
        <taxon>Bacteria</taxon>
        <taxon>Bacillati</taxon>
        <taxon>Actinomycetota</taxon>
        <taxon>Actinomycetes</taxon>
        <taxon>Micrococcales</taxon>
        <taxon>Micrococcaceae</taxon>
        <taxon>Rothia</taxon>
    </lineage>
</organism>
<evidence type="ECO:0000256" key="2">
    <source>
        <dbReference type="SAM" id="Phobius"/>
    </source>
</evidence>
<sequence>MTMMHWTYTAAGLLIPVLVAIACLRALITWRRRRLSQAGSTEESPLRAVFDAATAQSTLYGLPPSTSSSITQEHPSGPEISLILDEDPTEPPTDGAEAPRMEPRT</sequence>
<dbReference type="EMBL" id="LWGZ01000445">
    <property type="protein sequence ID" value="OAX61541.1"/>
    <property type="molecule type" value="Genomic_DNA"/>
</dbReference>